<dbReference type="InterPro" id="IPR045372">
    <property type="entry name" value="YidB"/>
</dbReference>
<accession>A0AAF1KBG0</accession>
<evidence type="ECO:0000256" key="1">
    <source>
        <dbReference type="SAM" id="MobiDB-lite"/>
    </source>
</evidence>
<dbReference type="KEGG" id="rtu:PR017_05535"/>
<dbReference type="EMBL" id="CP117255">
    <property type="protein sequence ID" value="WFR96587.1"/>
    <property type="molecule type" value="Genomic_DNA"/>
</dbReference>
<keyword evidence="3" id="KW-1185">Reference proteome</keyword>
<evidence type="ECO:0000313" key="2">
    <source>
        <dbReference type="EMBL" id="WFR96587.1"/>
    </source>
</evidence>
<proteinExistence type="predicted"/>
<feature type="compositionally biased region" description="Polar residues" evidence="1">
    <location>
        <begin position="34"/>
        <end position="50"/>
    </location>
</feature>
<dbReference type="Gene3D" id="1.10.10.690">
    <property type="entry name" value="YidB-like"/>
    <property type="match status" value="1"/>
</dbReference>
<protein>
    <submittedName>
        <fullName evidence="2">YidB family protein</fullName>
    </submittedName>
</protein>
<dbReference type="InterPro" id="IPR027405">
    <property type="entry name" value="YidB-like"/>
</dbReference>
<evidence type="ECO:0000313" key="3">
    <source>
        <dbReference type="Proteomes" id="UP000249499"/>
    </source>
</evidence>
<dbReference type="AlphaFoldDB" id="A0AAF1KBG0"/>
<dbReference type="SUPFAM" id="SSF140804">
    <property type="entry name" value="YidB-like"/>
    <property type="match status" value="1"/>
</dbReference>
<gene>
    <name evidence="2" type="ORF">PR017_05535</name>
</gene>
<feature type="region of interest" description="Disordered" evidence="1">
    <location>
        <begin position="34"/>
        <end position="57"/>
    </location>
</feature>
<dbReference type="Pfam" id="PF20159">
    <property type="entry name" value="YidB"/>
    <property type="match status" value="1"/>
</dbReference>
<reference evidence="2 3" key="1">
    <citation type="journal article" date="2018" name="Sci. Rep.">
        <title>Rhizobium tumorigenes sp. nov., a novel plant tumorigenic bacterium isolated from cane gall tumors on thornless blackberry.</title>
        <authorList>
            <person name="Kuzmanovi N."/>
            <person name="Smalla K."/>
            <person name="Gronow S."/>
            <person name="PuBawska J."/>
        </authorList>
    </citation>
    <scope>NUCLEOTIDE SEQUENCE [LARGE SCALE GENOMIC DNA]</scope>
    <source>
        <strain evidence="2 3">1078</strain>
    </source>
</reference>
<name>A0AAF1KBG0_9HYPH</name>
<sequence>MNLGPMKALLGVLAVAGYQHREQIAEVLRNLTKSAQAPSPQQPGTQQSEEQAGGLGGLLGNLTQGGLGGLGSLLGSGSAGGILSGGLGGLLEQFQQNGHGDAANSWVSPGDNSPIENEQLSQALGPDVIKELTEKTGLSEQELLSRLSQDLPKAVNDLTPDGKIPDEKSFAQLLQ</sequence>
<dbReference type="Proteomes" id="UP000249499">
    <property type="component" value="Chromosome"/>
</dbReference>
<dbReference type="RefSeq" id="WP_111220663.1">
    <property type="nucleotide sequence ID" value="NZ_CP117255.1"/>
</dbReference>
<reference evidence="3" key="2">
    <citation type="journal article" date="2023" name="MicrobiologyOpen">
        <title>Genomics of the tumorigenes clade of the family Rhizobiaceae and description of Rhizobium rhododendri sp. nov.</title>
        <authorList>
            <person name="Kuzmanovic N."/>
            <person name="diCenzo G.C."/>
            <person name="Bunk B."/>
            <person name="Sproeer C."/>
            <person name="Fruehling A."/>
            <person name="Neumann-Schaal M."/>
            <person name="Overmann J."/>
            <person name="Smalla K."/>
        </authorList>
    </citation>
    <scope>NUCLEOTIDE SEQUENCE [LARGE SCALE GENOMIC DNA]</scope>
    <source>
        <strain evidence="3">1078</strain>
    </source>
</reference>
<organism evidence="2 3">
    <name type="scientific">Rhizobium tumorigenes</name>
    <dbReference type="NCBI Taxonomy" id="2041385"/>
    <lineage>
        <taxon>Bacteria</taxon>
        <taxon>Pseudomonadati</taxon>
        <taxon>Pseudomonadota</taxon>
        <taxon>Alphaproteobacteria</taxon>
        <taxon>Hyphomicrobiales</taxon>
        <taxon>Rhizobiaceae</taxon>
        <taxon>Rhizobium/Agrobacterium group</taxon>
        <taxon>Rhizobium</taxon>
    </lineage>
</organism>
<feature type="region of interest" description="Disordered" evidence="1">
    <location>
        <begin position="154"/>
        <end position="175"/>
    </location>
</feature>